<dbReference type="Gene3D" id="3.40.50.880">
    <property type="match status" value="1"/>
</dbReference>
<dbReference type="InterPro" id="IPR006132">
    <property type="entry name" value="Asp/Orn_carbamoyltranf_P-bd"/>
</dbReference>
<dbReference type="Gene3D" id="1.10.1030.10">
    <property type="entry name" value="Carbamoyl-phosphate synthetase, large subunit oligomerisation domain"/>
    <property type="match status" value="1"/>
</dbReference>
<evidence type="ECO:0000256" key="2">
    <source>
        <dbReference type="ARBA" id="ARBA00004812"/>
    </source>
</evidence>
<evidence type="ECO:0000256" key="10">
    <source>
        <dbReference type="ARBA" id="ARBA00022741"/>
    </source>
</evidence>
<dbReference type="PRINTS" id="PR00099">
    <property type="entry name" value="CPSGATASE"/>
</dbReference>
<evidence type="ECO:0000313" key="28">
    <source>
        <dbReference type="Proteomes" id="UP000515204"/>
    </source>
</evidence>
<dbReference type="NCBIfam" id="TIGR00670">
    <property type="entry name" value="asp_carb_tr"/>
    <property type="match status" value="1"/>
</dbReference>
<evidence type="ECO:0000259" key="26">
    <source>
        <dbReference type="PROSITE" id="PS50975"/>
    </source>
</evidence>
<dbReference type="SUPFAM" id="SSF53671">
    <property type="entry name" value="Aspartate/ornithine carbamoyltransferase"/>
    <property type="match status" value="1"/>
</dbReference>
<evidence type="ECO:0000256" key="5">
    <source>
        <dbReference type="ARBA" id="ARBA00022553"/>
    </source>
</evidence>
<dbReference type="SUPFAM" id="SSF52317">
    <property type="entry name" value="Class I glutamine amidotransferase-like"/>
    <property type="match status" value="1"/>
</dbReference>
<dbReference type="HAMAP" id="MF_00001">
    <property type="entry name" value="Asp_carb_tr"/>
    <property type="match status" value="1"/>
</dbReference>
<keyword evidence="9" id="KW-0677">Repeat</keyword>
<dbReference type="Gene3D" id="3.40.50.20">
    <property type="match status" value="2"/>
</dbReference>
<dbReference type="InterPro" id="IPR035686">
    <property type="entry name" value="CPSase_GATase1"/>
</dbReference>
<comment type="pathway">
    <text evidence="3">Pyrimidine metabolism; UMP biosynthesis via de novo pathway; (S)-dihydroorotate from bicarbonate: step 2/3.</text>
</comment>
<evidence type="ECO:0000256" key="12">
    <source>
        <dbReference type="ARBA" id="ARBA00022840"/>
    </source>
</evidence>
<dbReference type="CDD" id="cd01316">
    <property type="entry name" value="CAD_DHOase"/>
    <property type="match status" value="1"/>
</dbReference>
<dbReference type="PRINTS" id="PR00101">
    <property type="entry name" value="ATCASE"/>
</dbReference>
<evidence type="ECO:0000256" key="6">
    <source>
        <dbReference type="ARBA" id="ARBA00022598"/>
    </source>
</evidence>
<evidence type="ECO:0000256" key="21">
    <source>
        <dbReference type="ARBA" id="ARBA00048492"/>
    </source>
</evidence>
<dbReference type="SMART" id="SM00851">
    <property type="entry name" value="MGS"/>
    <property type="match status" value="1"/>
</dbReference>
<dbReference type="InterPro" id="IPR011059">
    <property type="entry name" value="Metal-dep_hydrolase_composite"/>
</dbReference>
<comment type="catalytic activity">
    <reaction evidence="24">
        <text>L-glutamine + H2O = L-glutamate + NH4(+)</text>
        <dbReference type="Rhea" id="RHEA:15889"/>
        <dbReference type="ChEBI" id="CHEBI:15377"/>
        <dbReference type="ChEBI" id="CHEBI:28938"/>
        <dbReference type="ChEBI" id="CHEBI:29985"/>
        <dbReference type="ChEBI" id="CHEBI:58359"/>
        <dbReference type="EC" id="3.5.1.2"/>
    </reaction>
</comment>
<dbReference type="GO" id="GO:0005524">
    <property type="term" value="F:ATP binding"/>
    <property type="evidence" value="ECO:0007669"/>
    <property type="project" value="UniProtKB-UniRule"/>
</dbReference>
<feature type="domain" description="ATP-grasp" evidence="26">
    <location>
        <begin position="1095"/>
        <end position="1286"/>
    </location>
</feature>
<dbReference type="InterPro" id="IPR002195">
    <property type="entry name" value="Dihydroorotase_CS"/>
</dbReference>
<dbReference type="InterPro" id="IPR036897">
    <property type="entry name" value="CarbamoylP_synth_lsu_oligo_sf"/>
</dbReference>
<dbReference type="Gene3D" id="3.40.50.1380">
    <property type="entry name" value="Methylglyoxal synthase-like domain"/>
    <property type="match status" value="1"/>
</dbReference>
<dbReference type="Pfam" id="PF00988">
    <property type="entry name" value="CPSase_sm_chain"/>
    <property type="match status" value="1"/>
</dbReference>
<dbReference type="PROSITE" id="PS00866">
    <property type="entry name" value="CPSASE_1"/>
    <property type="match status" value="1"/>
</dbReference>
<dbReference type="InterPro" id="IPR006275">
    <property type="entry name" value="CPSase_lsu"/>
</dbReference>
<evidence type="ECO:0000256" key="14">
    <source>
        <dbReference type="ARBA" id="ARBA00022975"/>
    </source>
</evidence>
<dbReference type="GO" id="GO:0019240">
    <property type="term" value="P:citrulline biosynthetic process"/>
    <property type="evidence" value="ECO:0007669"/>
    <property type="project" value="TreeGrafter"/>
</dbReference>
<keyword evidence="5" id="KW-0597">Phosphoprotein</keyword>
<dbReference type="OrthoDB" id="434at2759"/>
<dbReference type="Pfam" id="PF00117">
    <property type="entry name" value="GATase"/>
    <property type="match status" value="1"/>
</dbReference>
<dbReference type="GO" id="GO:0004087">
    <property type="term" value="F:carbamoyl-phosphate synthase (ammonia) activity"/>
    <property type="evidence" value="ECO:0007669"/>
    <property type="project" value="UniProtKB-EC"/>
</dbReference>
<dbReference type="GO" id="GO:0016597">
    <property type="term" value="F:amino acid binding"/>
    <property type="evidence" value="ECO:0007669"/>
    <property type="project" value="InterPro"/>
</dbReference>
<dbReference type="Gene3D" id="3.30.470.20">
    <property type="entry name" value="ATP-grasp fold, B domain"/>
    <property type="match status" value="2"/>
</dbReference>
<comment type="catalytic activity">
    <reaction evidence="20">
        <text>hydrogencarbonate + NH4(+) + 2 ATP = carbamoyl phosphate + 2 ADP + phosphate + 2 H(+)</text>
        <dbReference type="Rhea" id="RHEA:18029"/>
        <dbReference type="ChEBI" id="CHEBI:15378"/>
        <dbReference type="ChEBI" id="CHEBI:17544"/>
        <dbReference type="ChEBI" id="CHEBI:28938"/>
        <dbReference type="ChEBI" id="CHEBI:30616"/>
        <dbReference type="ChEBI" id="CHEBI:43474"/>
        <dbReference type="ChEBI" id="CHEBI:58228"/>
        <dbReference type="ChEBI" id="CHEBI:456216"/>
        <dbReference type="EC" id="6.3.4.16"/>
    </reaction>
</comment>
<dbReference type="InterPro" id="IPR002082">
    <property type="entry name" value="Asp_carbamoyltransf"/>
</dbReference>
<keyword evidence="11" id="KW-0378">Hydrolase</keyword>
<comment type="catalytic activity">
    <reaction evidence="22">
        <text>hydrogencarbonate + L-glutamine + 2 ATP + H2O = carbamoyl phosphate + L-glutamate + 2 ADP + phosphate + 2 H(+)</text>
        <dbReference type="Rhea" id="RHEA:18633"/>
        <dbReference type="ChEBI" id="CHEBI:15377"/>
        <dbReference type="ChEBI" id="CHEBI:15378"/>
        <dbReference type="ChEBI" id="CHEBI:17544"/>
        <dbReference type="ChEBI" id="CHEBI:29985"/>
        <dbReference type="ChEBI" id="CHEBI:30616"/>
        <dbReference type="ChEBI" id="CHEBI:43474"/>
        <dbReference type="ChEBI" id="CHEBI:58228"/>
        <dbReference type="ChEBI" id="CHEBI:58359"/>
        <dbReference type="ChEBI" id="CHEBI:456216"/>
        <dbReference type="EC" id="6.3.5.5"/>
    </reaction>
</comment>
<evidence type="ECO:0000256" key="19">
    <source>
        <dbReference type="ARBA" id="ARBA00043998"/>
    </source>
</evidence>
<evidence type="ECO:0000256" key="18">
    <source>
        <dbReference type="ARBA" id="ARBA00043984"/>
    </source>
</evidence>
<comment type="cofactor">
    <cofactor evidence="1">
        <name>Zn(2+)</name>
        <dbReference type="ChEBI" id="CHEBI:29105"/>
    </cofactor>
</comment>
<dbReference type="GO" id="GO:0004070">
    <property type="term" value="F:aspartate carbamoyltransferase activity"/>
    <property type="evidence" value="ECO:0007669"/>
    <property type="project" value="UniProtKB-EC"/>
</dbReference>
<dbReference type="GO" id="GO:0006541">
    <property type="term" value="P:glutamine metabolic process"/>
    <property type="evidence" value="ECO:0007669"/>
    <property type="project" value="InterPro"/>
</dbReference>
<dbReference type="GO" id="GO:0046872">
    <property type="term" value="F:metal ion binding"/>
    <property type="evidence" value="ECO:0007669"/>
    <property type="project" value="UniProtKB-KW"/>
</dbReference>
<dbReference type="Pfam" id="PF02142">
    <property type="entry name" value="MGS"/>
    <property type="match status" value="1"/>
</dbReference>
<dbReference type="InterPro" id="IPR036914">
    <property type="entry name" value="MGS-like_dom_sf"/>
</dbReference>
<dbReference type="PRINTS" id="PR00098">
    <property type="entry name" value="CPSASE"/>
</dbReference>
<comment type="pathway">
    <text evidence="2">Pyrimidine metabolism; UMP biosynthesis via de novo pathway; (S)-dihydroorotate from bicarbonate: step 1/3.</text>
</comment>
<dbReference type="Pfam" id="PF01979">
    <property type="entry name" value="Amidohydro_1"/>
    <property type="match status" value="1"/>
</dbReference>
<dbReference type="RefSeq" id="XP_014469205.1">
    <property type="nucleotide sequence ID" value="XM_014613719.1"/>
</dbReference>
<keyword evidence="10 25" id="KW-0547">Nucleotide-binding</keyword>
<dbReference type="FunFam" id="3.30.470.20:FF:000004">
    <property type="entry name" value="Carbamoyl-phosphate synthase (glutamine-hydrolyzing)"/>
    <property type="match status" value="1"/>
</dbReference>
<comment type="catalytic activity">
    <reaction evidence="21">
        <text>(S)-dihydroorotate + H2O = N-carbamoyl-L-aspartate + H(+)</text>
        <dbReference type="Rhea" id="RHEA:24296"/>
        <dbReference type="ChEBI" id="CHEBI:15377"/>
        <dbReference type="ChEBI" id="CHEBI:15378"/>
        <dbReference type="ChEBI" id="CHEBI:30864"/>
        <dbReference type="ChEBI" id="CHEBI:32814"/>
        <dbReference type="EC" id="3.5.2.3"/>
    </reaction>
</comment>
<dbReference type="NCBIfam" id="NF009455">
    <property type="entry name" value="PRK12815.1"/>
    <property type="match status" value="1"/>
</dbReference>
<dbReference type="FunFam" id="3.40.50.1370:FF:000005">
    <property type="entry name" value="CAD protein-like isoform X1"/>
    <property type="match status" value="1"/>
</dbReference>
<evidence type="ECO:0000256" key="23">
    <source>
        <dbReference type="ARBA" id="ARBA00048859"/>
    </source>
</evidence>
<dbReference type="SMART" id="SM01096">
    <property type="entry name" value="CPSase_L_D3"/>
    <property type="match status" value="1"/>
</dbReference>
<dbReference type="FunFam" id="3.40.50.20:FF:000002">
    <property type="entry name" value="Carbamoyl-phosphate synthase large chain"/>
    <property type="match status" value="1"/>
</dbReference>
<dbReference type="InterPro" id="IPR006274">
    <property type="entry name" value="CarbamoylP_synth_ssu"/>
</dbReference>
<dbReference type="SUPFAM" id="SSF51338">
    <property type="entry name" value="Composite domain of metallo-dependent hydrolases"/>
    <property type="match status" value="1"/>
</dbReference>
<evidence type="ECO:0000256" key="25">
    <source>
        <dbReference type="PROSITE-ProRule" id="PRU00409"/>
    </source>
</evidence>
<keyword evidence="6" id="KW-0436">Ligase</keyword>
<dbReference type="Gene3D" id="3.40.50.1370">
    <property type="entry name" value="Aspartate/ornithine carbamoyltransferase"/>
    <property type="match status" value="2"/>
</dbReference>
<dbReference type="GO" id="GO:0006228">
    <property type="term" value="P:UTP biosynthetic process"/>
    <property type="evidence" value="ECO:0007669"/>
    <property type="project" value="TreeGrafter"/>
</dbReference>
<dbReference type="InterPro" id="IPR029062">
    <property type="entry name" value="Class_I_gatase-like"/>
</dbReference>
<dbReference type="CTD" id="136033939"/>
<dbReference type="PROSITE" id="PS00483">
    <property type="entry name" value="DIHYDROOROTASE_2"/>
    <property type="match status" value="1"/>
</dbReference>
<evidence type="ECO:0000256" key="9">
    <source>
        <dbReference type="ARBA" id="ARBA00022737"/>
    </source>
</evidence>
<comment type="catalytic activity">
    <reaction evidence="23">
        <text>carbamoyl phosphate + L-aspartate = N-carbamoyl-L-aspartate + phosphate + H(+)</text>
        <dbReference type="Rhea" id="RHEA:20013"/>
        <dbReference type="ChEBI" id="CHEBI:15378"/>
        <dbReference type="ChEBI" id="CHEBI:29991"/>
        <dbReference type="ChEBI" id="CHEBI:32814"/>
        <dbReference type="ChEBI" id="CHEBI:43474"/>
        <dbReference type="ChEBI" id="CHEBI:58228"/>
        <dbReference type="EC" id="2.1.3.2"/>
    </reaction>
</comment>
<dbReference type="FunFam" id="3.20.20.140:FF:000036">
    <property type="entry name" value="Carbamoyl-phosphate synthase large chain"/>
    <property type="match status" value="1"/>
</dbReference>
<evidence type="ECO:0000256" key="16">
    <source>
        <dbReference type="ARBA" id="ARBA00043968"/>
    </source>
</evidence>
<dbReference type="NCBIfam" id="NF003671">
    <property type="entry name" value="PRK05294.1"/>
    <property type="match status" value="1"/>
</dbReference>
<dbReference type="InterPro" id="IPR036901">
    <property type="entry name" value="Asp/Orn_carbamoylTrfase_sf"/>
</dbReference>
<dbReference type="GO" id="GO:0004359">
    <property type="term" value="F:glutaminase activity"/>
    <property type="evidence" value="ECO:0007669"/>
    <property type="project" value="UniProtKB-EC"/>
</dbReference>
<dbReference type="Proteomes" id="UP000515204">
    <property type="component" value="Unplaced"/>
</dbReference>
<dbReference type="KEGG" id="dqu:106741586"/>
<dbReference type="FunFam" id="1.10.1030.10:FF:000001">
    <property type="entry name" value="Carbamoyl-phosphate synthase large chain"/>
    <property type="match status" value="1"/>
</dbReference>
<dbReference type="Pfam" id="PF00185">
    <property type="entry name" value="OTCace"/>
    <property type="match status" value="1"/>
</dbReference>
<keyword evidence="8" id="KW-0479">Metal-binding</keyword>
<dbReference type="InterPro" id="IPR005483">
    <property type="entry name" value="CPSase_dom"/>
</dbReference>
<proteinExistence type="inferred from homology"/>
<dbReference type="InterPro" id="IPR032466">
    <property type="entry name" value="Metal_Hydrolase"/>
</dbReference>
<keyword evidence="12 25" id="KW-0067">ATP-binding</keyword>
<dbReference type="Pfam" id="PF25596">
    <property type="entry name" value="CPSase_L_D1"/>
    <property type="match status" value="2"/>
</dbReference>
<evidence type="ECO:0000256" key="15">
    <source>
        <dbReference type="ARBA" id="ARBA00023268"/>
    </source>
</evidence>
<dbReference type="InterPro" id="IPR016185">
    <property type="entry name" value="PreATP-grasp_dom_sf"/>
</dbReference>
<evidence type="ECO:0000256" key="3">
    <source>
        <dbReference type="ARBA" id="ARBA00004852"/>
    </source>
</evidence>
<dbReference type="FunFam" id="3.30.1490.20:FF:000001">
    <property type="entry name" value="Carbamoyl-phosphate synthase large chain"/>
    <property type="match status" value="1"/>
</dbReference>
<dbReference type="InterPro" id="IPR058047">
    <property type="entry name" value="CPSase_preATP-grasp"/>
</dbReference>
<dbReference type="Pfam" id="PF02787">
    <property type="entry name" value="CPSase_L_D3"/>
    <property type="match status" value="1"/>
</dbReference>
<dbReference type="InterPro" id="IPR011607">
    <property type="entry name" value="MGS-like_dom"/>
</dbReference>
<dbReference type="GO" id="GO:0005829">
    <property type="term" value="C:cytosol"/>
    <property type="evidence" value="ECO:0007669"/>
    <property type="project" value="TreeGrafter"/>
</dbReference>
<protein>
    <submittedName>
        <fullName evidence="29">CAD protein</fullName>
    </submittedName>
</protein>
<keyword evidence="7" id="KW-0808">Transferase</keyword>
<dbReference type="PROSITE" id="PS51273">
    <property type="entry name" value="GATASE_TYPE_1"/>
    <property type="match status" value="1"/>
</dbReference>
<dbReference type="PROSITE" id="PS00867">
    <property type="entry name" value="CPSASE_2"/>
    <property type="match status" value="2"/>
</dbReference>
<dbReference type="SUPFAM" id="SSF52021">
    <property type="entry name" value="Carbamoyl phosphate synthetase, small subunit N-terminal domain"/>
    <property type="match status" value="1"/>
</dbReference>
<feature type="domain" description="ATP-grasp" evidence="26">
    <location>
        <begin position="561"/>
        <end position="753"/>
    </location>
</feature>
<dbReference type="InterPro" id="IPR005479">
    <property type="entry name" value="CPAse_ATP-bd"/>
</dbReference>
<evidence type="ECO:0000256" key="11">
    <source>
        <dbReference type="ARBA" id="ARBA00022801"/>
    </source>
</evidence>
<dbReference type="UniPathway" id="UPA00070">
    <property type="reaction ID" value="UER00115"/>
</dbReference>
<dbReference type="GeneID" id="106741586"/>
<evidence type="ECO:0000256" key="20">
    <source>
        <dbReference type="ARBA" id="ARBA00047359"/>
    </source>
</evidence>
<keyword evidence="13" id="KW-0315">Glutamine amidotransferase</keyword>
<evidence type="ECO:0000256" key="17">
    <source>
        <dbReference type="ARBA" id="ARBA00043979"/>
    </source>
</evidence>
<dbReference type="InterPro" id="IPR005480">
    <property type="entry name" value="CPSase_lsu_oligo"/>
</dbReference>
<dbReference type="PROSITE" id="PS51855">
    <property type="entry name" value="MGS"/>
    <property type="match status" value="1"/>
</dbReference>
<dbReference type="Pfam" id="PF02786">
    <property type="entry name" value="CPSase_L_D2"/>
    <property type="match status" value="2"/>
</dbReference>
<dbReference type="PANTHER" id="PTHR11405">
    <property type="entry name" value="CARBAMOYLTRANSFERASE FAMILY MEMBER"/>
    <property type="match status" value="1"/>
</dbReference>
<dbReference type="SUPFAM" id="SSF56059">
    <property type="entry name" value="Glutathione synthetase ATP-binding domain-like"/>
    <property type="match status" value="2"/>
</dbReference>
<dbReference type="SUPFAM" id="SSF52440">
    <property type="entry name" value="PreATP-grasp domain"/>
    <property type="match status" value="2"/>
</dbReference>
<evidence type="ECO:0000313" key="29">
    <source>
        <dbReference type="RefSeq" id="XP_014469205.1"/>
    </source>
</evidence>
<dbReference type="CDD" id="cd01423">
    <property type="entry name" value="MGS_CPS_I_III"/>
    <property type="match status" value="1"/>
</dbReference>
<evidence type="ECO:0000256" key="13">
    <source>
        <dbReference type="ARBA" id="ARBA00022962"/>
    </source>
</evidence>
<dbReference type="FunFam" id="3.50.30.20:FF:000002">
    <property type="entry name" value="Carbamoyl-phosphate synthase 1, mitochondrial"/>
    <property type="match status" value="1"/>
</dbReference>
<dbReference type="FunFam" id="3.40.50.20:FF:000011">
    <property type="entry name" value="CAD protein-like isoform X1"/>
    <property type="match status" value="1"/>
</dbReference>
<dbReference type="InterPro" id="IPR006131">
    <property type="entry name" value="Asp_carbamoyltransf_Asp/Orn-bd"/>
</dbReference>
<evidence type="ECO:0000256" key="24">
    <source>
        <dbReference type="ARBA" id="ARBA00049534"/>
    </source>
</evidence>
<comment type="similarity">
    <text evidence="18">In the N-terminal section; belongs to the CarA family.</text>
</comment>
<dbReference type="Pfam" id="PF02729">
    <property type="entry name" value="OTCace_N"/>
    <property type="match status" value="1"/>
</dbReference>
<dbReference type="FunFam" id="3.40.50.1370:FF:000002">
    <property type="entry name" value="Aspartate carbamoyltransferase 2"/>
    <property type="match status" value="1"/>
</dbReference>
<comment type="pathway">
    <text evidence="4">Pyrimidine metabolism; UMP biosynthesis via de novo pathway; (S)-dihydroorotate from bicarbonate: step 3/3.</text>
</comment>
<dbReference type="Gene3D" id="3.20.20.140">
    <property type="entry name" value="Metal-dependent hydrolases"/>
    <property type="match status" value="1"/>
</dbReference>
<dbReference type="GO" id="GO:0006207">
    <property type="term" value="P:'de novo' pyrimidine nucleobase biosynthetic process"/>
    <property type="evidence" value="ECO:0007669"/>
    <property type="project" value="InterPro"/>
</dbReference>
<dbReference type="PANTHER" id="PTHR11405:SF5">
    <property type="entry name" value="CAD PROTEIN"/>
    <property type="match status" value="1"/>
</dbReference>
<dbReference type="InterPro" id="IPR002474">
    <property type="entry name" value="CarbamoylP_synth_ssu_N"/>
</dbReference>
<dbReference type="PROSITE" id="PS50975">
    <property type="entry name" value="ATP_GRASP"/>
    <property type="match status" value="2"/>
</dbReference>
<dbReference type="FunFam" id="3.30.470.20:FF:000001">
    <property type="entry name" value="Carbamoyl-phosphate synthase large chain"/>
    <property type="match status" value="1"/>
</dbReference>
<dbReference type="SUPFAM" id="SSF52335">
    <property type="entry name" value="Methylglyoxal synthase-like"/>
    <property type="match status" value="1"/>
</dbReference>
<dbReference type="GO" id="GO:0044205">
    <property type="term" value="P:'de novo' UMP biosynthetic process"/>
    <property type="evidence" value="ECO:0007669"/>
    <property type="project" value="UniProtKB-UniPathway"/>
</dbReference>
<dbReference type="InterPro" id="IPR036480">
    <property type="entry name" value="CarbP_synth_ssu_N_sf"/>
</dbReference>
<evidence type="ECO:0000256" key="8">
    <source>
        <dbReference type="ARBA" id="ARBA00022723"/>
    </source>
</evidence>
<evidence type="ECO:0000256" key="1">
    <source>
        <dbReference type="ARBA" id="ARBA00001947"/>
    </source>
</evidence>
<comment type="similarity">
    <text evidence="19">In the 2nd section; belongs to the CarB family.</text>
</comment>
<dbReference type="NCBIfam" id="NF002032">
    <property type="entry name" value="PRK00856.1"/>
    <property type="match status" value="1"/>
</dbReference>
<dbReference type="HAMAP" id="MF_01209">
    <property type="entry name" value="CPSase_S_chain"/>
    <property type="match status" value="1"/>
</dbReference>
<reference evidence="29" key="1">
    <citation type="submission" date="2025-08" db="UniProtKB">
        <authorList>
            <consortium name="RefSeq"/>
        </authorList>
    </citation>
    <scope>IDENTIFICATION</scope>
</reference>
<dbReference type="PROSITE" id="PS00097">
    <property type="entry name" value="CARBAMOYLTRANSFERASE"/>
    <property type="match status" value="1"/>
</dbReference>
<comment type="similarity">
    <text evidence="17">In the C-terminal section; belongs to the aspartate/ornithine carbamoyltransferase superfamily. ATCase family.</text>
</comment>
<dbReference type="Gene3D" id="3.50.30.20">
    <property type="entry name" value="Carbamoyl-phosphate synthase small subunit, N-terminal domain"/>
    <property type="match status" value="1"/>
</dbReference>
<keyword evidence="14" id="KW-0665">Pyrimidine biosynthesis</keyword>
<dbReference type="GO" id="GO:0004151">
    <property type="term" value="F:dihydroorotase activity"/>
    <property type="evidence" value="ECO:0007669"/>
    <property type="project" value="UniProtKB-EC"/>
</dbReference>
<evidence type="ECO:0000256" key="7">
    <source>
        <dbReference type="ARBA" id="ARBA00022679"/>
    </source>
</evidence>
<dbReference type="Gene3D" id="3.30.1490.20">
    <property type="entry name" value="ATP-grasp fold, A domain"/>
    <property type="match status" value="1"/>
</dbReference>
<dbReference type="PRINTS" id="PR00100">
    <property type="entry name" value="AOTCASE"/>
</dbReference>
<accession>A0A6P3WT10</accession>
<dbReference type="InterPro" id="IPR006680">
    <property type="entry name" value="Amidohydro-rel"/>
</dbReference>
<dbReference type="SUPFAM" id="SSF48108">
    <property type="entry name" value="Carbamoyl phosphate synthetase, large subunit connection domain"/>
    <property type="match status" value="1"/>
</dbReference>
<evidence type="ECO:0000256" key="22">
    <source>
        <dbReference type="ARBA" id="ARBA00048816"/>
    </source>
</evidence>
<keyword evidence="15" id="KW-0511">Multifunctional enzyme</keyword>
<comment type="similarity">
    <text evidence="16">In the 3rd section; belongs to the metallo-dependent hydrolases superfamily. DHOase family. CAD subfamily.</text>
</comment>
<dbReference type="SUPFAM" id="SSF51556">
    <property type="entry name" value="Metallo-dependent hydrolases"/>
    <property type="match status" value="1"/>
</dbReference>
<organism evidence="28 29">
    <name type="scientific">Dinoponera quadriceps</name>
    <name type="common">South American ant</name>
    <dbReference type="NCBI Taxonomy" id="609295"/>
    <lineage>
        <taxon>Eukaryota</taxon>
        <taxon>Metazoa</taxon>
        <taxon>Ecdysozoa</taxon>
        <taxon>Arthropoda</taxon>
        <taxon>Hexapoda</taxon>
        <taxon>Insecta</taxon>
        <taxon>Pterygota</taxon>
        <taxon>Neoptera</taxon>
        <taxon>Endopterygota</taxon>
        <taxon>Hymenoptera</taxon>
        <taxon>Apocrita</taxon>
        <taxon>Aculeata</taxon>
        <taxon>Formicoidea</taxon>
        <taxon>Formicidae</taxon>
        <taxon>Ponerinae</taxon>
        <taxon>Ponerini</taxon>
        <taxon>Dinoponera</taxon>
    </lineage>
</organism>
<dbReference type="FunFam" id="3.40.50.1380:FF:000005">
    <property type="entry name" value="CAD protein-like isoform X1"/>
    <property type="match status" value="1"/>
</dbReference>
<dbReference type="NCBIfam" id="NF009475">
    <property type="entry name" value="PRK12838.1"/>
    <property type="match status" value="1"/>
</dbReference>
<dbReference type="InterPro" id="IPR017926">
    <property type="entry name" value="GATASE"/>
</dbReference>
<dbReference type="NCBIfam" id="TIGR01369">
    <property type="entry name" value="CPSaseII_lrg"/>
    <property type="match status" value="1"/>
</dbReference>
<dbReference type="CDD" id="cd01744">
    <property type="entry name" value="GATase1_CPSase"/>
    <property type="match status" value="1"/>
</dbReference>
<dbReference type="InterPro" id="IPR013815">
    <property type="entry name" value="ATP_grasp_subdomain_1"/>
</dbReference>
<feature type="domain" description="MGS-like" evidence="27">
    <location>
        <begin position="1351"/>
        <end position="1509"/>
    </location>
</feature>
<sequence>MPVHVSNGLDGKTDCYLILEDGSVFLGKRFGANSLRNPVDGELVFQTGMIGYPESLTDPSYHAQILVLTYPLIGNYGIFGDERDEYGLPYWFESHRIWVAGLVVSEVCEKPSHWRQTKTLSEWMKEQDIPGICEIDTRALTKAIRNTGGTVLGRIVYGQPPSDITPSIASKLYYRLDSIEDPNNKNLVEEVSQPEPKSYNLNGYPRICVVDFGLKYNQLRCLLRRGARVDVVPWNYNLCTLEFDGLFLSNGPGDPSICYKAIENLTEFLNEEFNKKEEEKKKPIFGICFGHQILCLAAIDLNCHTYKMDYGNRGHNQPVCLPNTRRTFMTSQNHGFCVNMCNSDPKYWNTLFTNLNDNSNEGVHHLELPYFSVQFHPEHTAGPQDLECLFDVFLENVKDEIDGRPRIPVGKRICQKLTHFPDPIINDRDDNNKWPKKVLILGSGGLSIGQAGEFDYSGSQAIKALKEEKIQTLLINPNIATVQTSKGMADKVYFLPITPEYVEQVIRSERPDGVLLTFGGQTALNCGVELEKKGVFARYNIKILGTPIESIIQTEDRKMFAERIGEINERVAPSAAVYSIQEALDAADLLGYPVMARAAFSLGGLGSGFANTKDELRTLAQQALAHSSQLIIDKSLKGWKEVEYEVVRDACDNCLTVCNMENVDPLGIHTGESIVVAPSQTLSNKEYNMLRTTAIKVIRHFGIIGECNIQYALNPHSEEYYIIEVNARLSRSSALASKATGYPLAYVAAKLALGITLPLIRNSVTGQTTACFEPSLDYCVVKIPRWDLSKFHRVCTTIGSSMKSVGEVMAIGRKFEEAFQKALRMVDENVNGFDPYVKPVNDEELEKPTDKRMFVLAASIKAGYTIDRLYELTKIDRWFLQKMKNIIDYYTILENADHTKLLHNILLGAKKIGFSDKQIAAVVKSSELAVRLQRQEHGILPMVKQIDTVAAEWPASTNYLYLTYNGIAHDVNFRGGYMMVIGSGVYRIGSSVEFDWCAVSCLRELRNLGRKTIMVNYNPETVSTDYDISDRLYFEEISFEVVMDIYEYECPEGIILSMGGQLPNNIAMDLHRQQARILGTSPESVDGAENRFKFSRMLDGIGISQPRWKELTNLKSAIEFCEEVGYPCLVRPSYVLSGAAMNVAYSHQDLESYLKSASEVNKEHPVVISKFILEAKEIDVDAVAYEGIILCMAVSEHVENAGVHSGDATLVTPPQDINLETLIKIKNISKAVAASLGVTGPFNMQLIAKDNELKVIECNVRVSRSFPFVSKTLDYDFVAMATRIIIGEKTEPVDVLAGCGKVAVKVPQFSFSRLAGADVTLGVEMVSTGEVACFGDNRYEAYLKGMISTGFHIPQRGILLSIGSFKHKMELLPSIRSLKKMGYKLYASMGTADFYTEHGVEVEPVQWTFENIGMNEDSSPSELRHLADFLSKKQFDLVINLPMRNGGARRVSNFMTHGYRTRRLAVDYSVPLVTDVKCAKLLVEAMRMVGEKAPRMKTHTDCITSRRLIKLPGLIDVHVHTREPGDVYKEDFASCTAAALAGGITMIFAMPNTNPAVVDHQTFALAKEKAAAGARCDYALFVGASSNNYDVIPELAPQVAGLKMYLNETFTTLRLNDVTSWIKHFESWPKKYPLCVHAEGQTTAAVLLLASLHNRPIHVCHVARKEEVEIIRAAKEHGLAVTCEVCPHHLFLCQDDLEKIGSGKGQVRPILGTKEDQQALWDNLDIIDCFATDHAPHTVREKSSENPPPGFPGLETMLPLLLTAVKKGKLTIETIVDKLYRNPKRIFNIPDQPNTYIEVDMDDGWVIPEAMPFSKSEWTPFWGKWCQGSVHRVVLRGEVAYVEGQILVNPGFGQDIREVQHKMKVPPVIHVPMVDAVSKPLFLLDGLLSPNYEKHNARADYVADSSEEQLNESSLLQPLSHKSNVCFALDIDAKEHSKILLSQRNISPLPISSATKSKSDSNPNLLMTATPASAVHTNLVGHHVLSVDIFNKEILKDLFYLAELFRNAIRKERPLDHVLRGKIMASIFYEVSTRTSCSFAAAMQRLGGRVIHMDGSTSSVQKGETLEDTVAVMAGYADVVVLRHPLPNAVARAAQHCRKPLLNAGDGIGEHPTQALLDIFTIRDEFGTVNGLTITMVGDLKNGRTVHSLARLLTLYNVELRYVCPPGLNMPDQVTNYVGKRGIPQEKFATLEEALPETDVLYMTRIQRERFATQEEYNQVCGHFIVTPQLMSRAKRKMTVMHPLPRVFEISTEFDTDPRAAYFRQAENGVYVRMALLAMVLGRT</sequence>
<dbReference type="SMART" id="SM01097">
    <property type="entry name" value="CPSase_sm_chain"/>
    <property type="match status" value="1"/>
</dbReference>
<evidence type="ECO:0000256" key="4">
    <source>
        <dbReference type="ARBA" id="ARBA00004880"/>
    </source>
</evidence>
<dbReference type="GO" id="GO:0004088">
    <property type="term" value="F:carbamoyl-phosphate synthase (glutamine-hydrolyzing) activity"/>
    <property type="evidence" value="ECO:0007669"/>
    <property type="project" value="UniProtKB-EC"/>
</dbReference>
<dbReference type="InterPro" id="IPR006130">
    <property type="entry name" value="Asp/Orn_carbamoylTrfase"/>
</dbReference>
<evidence type="ECO:0000259" key="27">
    <source>
        <dbReference type="PROSITE" id="PS51855"/>
    </source>
</evidence>
<gene>
    <name evidence="29" type="primary">LOC106741586</name>
</gene>
<keyword evidence="28" id="KW-1185">Reference proteome</keyword>
<name>A0A6P3WT10_DINQU</name>
<dbReference type="InterPro" id="IPR011761">
    <property type="entry name" value="ATP-grasp"/>
</dbReference>
<dbReference type="NCBIfam" id="TIGR01368">
    <property type="entry name" value="CPSaseIIsmall"/>
    <property type="match status" value="1"/>
</dbReference>